<evidence type="ECO:0000259" key="11">
    <source>
        <dbReference type="PROSITE" id="PS50868"/>
    </source>
</evidence>
<dbReference type="SUPFAM" id="SSF88697">
    <property type="entry name" value="PUA domain-like"/>
    <property type="match status" value="1"/>
</dbReference>
<comment type="caution">
    <text evidence="13">The sequence shown here is derived from an EMBL/GenBank/DDBJ whole genome shotgun (WGS) entry which is preliminary data.</text>
</comment>
<dbReference type="InterPro" id="IPR003105">
    <property type="entry name" value="SRA_YDG"/>
</dbReference>
<evidence type="ECO:0000259" key="10">
    <source>
        <dbReference type="PROSITE" id="PS50867"/>
    </source>
</evidence>
<dbReference type="GO" id="GO:0003690">
    <property type="term" value="F:double-stranded DNA binding"/>
    <property type="evidence" value="ECO:0007669"/>
    <property type="project" value="TreeGrafter"/>
</dbReference>
<dbReference type="InterPro" id="IPR007728">
    <property type="entry name" value="Pre-SET_dom"/>
</dbReference>
<dbReference type="PROSITE" id="PS50867">
    <property type="entry name" value="PRE_SET"/>
    <property type="match status" value="1"/>
</dbReference>
<dbReference type="Pfam" id="PF02182">
    <property type="entry name" value="SAD_SRA"/>
    <property type="match status" value="1"/>
</dbReference>
<feature type="domain" description="Post-SET" evidence="11">
    <location>
        <begin position="1312"/>
        <end position="1328"/>
    </location>
</feature>
<dbReference type="PANTHER" id="PTHR45660">
    <property type="entry name" value="HISTONE-LYSINE N-METHYLTRANSFERASE SETMAR"/>
    <property type="match status" value="1"/>
</dbReference>
<dbReference type="SUPFAM" id="SSF82199">
    <property type="entry name" value="SET domain"/>
    <property type="match status" value="1"/>
</dbReference>
<evidence type="ECO:0000256" key="2">
    <source>
        <dbReference type="ARBA" id="ARBA00022454"/>
    </source>
</evidence>
<dbReference type="Pfam" id="PF05033">
    <property type="entry name" value="Pre-SET"/>
    <property type="match status" value="1"/>
</dbReference>
<name>A0A9D4V8D4_ADICA</name>
<dbReference type="GO" id="GO:0005694">
    <property type="term" value="C:chromosome"/>
    <property type="evidence" value="ECO:0007669"/>
    <property type="project" value="UniProtKB-SubCell"/>
</dbReference>
<proteinExistence type="predicted"/>
<feature type="domain" description="SET" evidence="9">
    <location>
        <begin position="1157"/>
        <end position="1298"/>
    </location>
</feature>
<dbReference type="InterPro" id="IPR015947">
    <property type="entry name" value="PUA-like_sf"/>
</dbReference>
<dbReference type="SMART" id="SM00317">
    <property type="entry name" value="SET"/>
    <property type="match status" value="1"/>
</dbReference>
<evidence type="ECO:0000256" key="4">
    <source>
        <dbReference type="ARBA" id="ARBA00022679"/>
    </source>
</evidence>
<keyword evidence="3" id="KW-0489">Methyltransferase</keyword>
<dbReference type="SMART" id="SM00468">
    <property type="entry name" value="PreSET"/>
    <property type="match status" value="1"/>
</dbReference>
<evidence type="ECO:0000256" key="3">
    <source>
        <dbReference type="ARBA" id="ARBA00022603"/>
    </source>
</evidence>
<dbReference type="InterPro" id="IPR001214">
    <property type="entry name" value="SET_dom"/>
</dbReference>
<keyword evidence="2" id="KW-0158">Chromosome</keyword>
<keyword evidence="7 8" id="KW-0539">Nucleus</keyword>
<keyword evidence="14" id="KW-1185">Reference proteome</keyword>
<evidence type="ECO:0000259" key="9">
    <source>
        <dbReference type="PROSITE" id="PS50280"/>
    </source>
</evidence>
<dbReference type="InterPro" id="IPR036987">
    <property type="entry name" value="SRA-YDG_sf"/>
</dbReference>
<feature type="domain" description="Pre-SET" evidence="10">
    <location>
        <begin position="1095"/>
        <end position="1154"/>
    </location>
</feature>
<dbReference type="PROSITE" id="PS50868">
    <property type="entry name" value="POST_SET"/>
    <property type="match status" value="1"/>
</dbReference>
<keyword evidence="6" id="KW-0156">Chromatin regulator</keyword>
<dbReference type="Gene3D" id="2.170.270.10">
    <property type="entry name" value="SET domain"/>
    <property type="match status" value="1"/>
</dbReference>
<dbReference type="InterPro" id="IPR046341">
    <property type="entry name" value="SET_dom_sf"/>
</dbReference>
<dbReference type="PROSITE" id="PS51575">
    <property type="entry name" value="SAM_MT43_SUVAR39_2"/>
    <property type="match status" value="1"/>
</dbReference>
<feature type="domain" description="YDG" evidence="12">
    <location>
        <begin position="874"/>
        <end position="1023"/>
    </location>
</feature>
<dbReference type="InterPro" id="IPR025794">
    <property type="entry name" value="H3-K9-MeTrfase_plant"/>
</dbReference>
<dbReference type="Pfam" id="PF00856">
    <property type="entry name" value="SET"/>
    <property type="match status" value="1"/>
</dbReference>
<dbReference type="SMART" id="SM00466">
    <property type="entry name" value="SRA"/>
    <property type="match status" value="1"/>
</dbReference>
<dbReference type="OrthoDB" id="5792673at2759"/>
<gene>
    <name evidence="13" type="ORF">GOP47_0004592</name>
</gene>
<dbReference type="GO" id="GO:0032259">
    <property type="term" value="P:methylation"/>
    <property type="evidence" value="ECO:0007669"/>
    <property type="project" value="UniProtKB-KW"/>
</dbReference>
<evidence type="ECO:0000256" key="6">
    <source>
        <dbReference type="ARBA" id="ARBA00022853"/>
    </source>
</evidence>
<evidence type="ECO:0000256" key="1">
    <source>
        <dbReference type="ARBA" id="ARBA00004286"/>
    </source>
</evidence>
<evidence type="ECO:0000256" key="8">
    <source>
        <dbReference type="PROSITE-ProRule" id="PRU00358"/>
    </source>
</evidence>
<protein>
    <submittedName>
        <fullName evidence="13">Uncharacterized protein</fullName>
    </submittedName>
</protein>
<dbReference type="PROSITE" id="PS50280">
    <property type="entry name" value="SET"/>
    <property type="match status" value="1"/>
</dbReference>
<keyword evidence="4" id="KW-0808">Transferase</keyword>
<sequence>MDEDEDGGFREFATLLKGHSKDMRGNGFFHHHNIRGKGLYNRHRSRDDGFCGRELACDEAFGSNAVGHREGWRHGNNNGFQPACDPYRANEDANNIDLPPHKNNVPFPRIHRGHHPDFGVHDNGHNQQNAQFFGDRFHGKGRGRNYVRGGFAGSHSNGRGYFPRRDFNHKDAQNHNFHGQRQNLQPNSGCKQVKNKVFTNNHAKRGGRAHCFYGSYKRVARSGINEGLQYANKKVNVSNPSPVDGVRAEQLKCKKDGDVCTIQTPQEVKVDGSSCMESEVGSACPIRSPSPLDAGPAEQLECKKNGDVCTIQSLQEAKGDSSNCMESNVQRGCPIRSPASNSCSQSAALCRGEFQKEELSPQKDGIIGFGDQKHLERAFISCSGGTGKRRRSSAVRDFPMLSGRLHISSVKKVIIKSKGKKLNVVRDVVLEDSARACSPSDLLLANEISSFSNPIIVPADHVCPELEDHSKPHLGMIDGSLDLVMSDPETICEVATKIVVDEGNSSAELTQVGFGKVVENCLTLSKGFGGNEQFLGSSEVCVQVACPEESVRVIEADVPEPTVQVLDGKDTQYFELTEVEKVVENCLTLSKGFGGNEVACPEESVDVIEADVPEPTVQSLDGKDTQYFENSSQIPSGLTCEKIPEALDDVATIVSRQTTSQGNSLDGSVNTSKNPSVLTHVKLSEASDVATIVYRQMTSQQNKDLRLKESKKNWRTDMQAVGGLLKSKSRPNKVSGAVTDGLHNHCHVPKKLKVEDSLELTQETGALVPYQSTDGGNVRNKHFTKRLLHKGSHRAKLFQTSKSFDPNDAAKLSSLEASEGVSDRALVKRTLHEFESIRKALVKSQNAVKRADLDAGAMLREKGKWRNCKEKIVGEVPGVEVGDQFSFRMEMHIIGLHRQIQAGIDYIPGTKRPCGSPLATSIVSSGGYEDDRDDGNTLIYSGQGGNNIKGTKKQESNQELVRGNLALTNSMKEKTPVRVIRGTSDLASPSSKVYTYDGLYDVVNYAFECGVAGFWVYQFTLTRRPGQPQVGLSFLTILKKKGLSRPNLLMNDISRGQERLSVCVVNEADEEPVPLHFTYIPSIKYPIWYSPLLPQCCQCAGVCEEETCSCAVKNGGEFPYNEKGYLIRDRKVWYECGPSCSCSSSCMNRVSQKGLRYRLEIFKTKNRGWGVRSLDSIQPGGFICEYTGELLSDAEAEQRVGNDEYLFELGKDCNPSAIESDLADVSSNLAMVPVAEDVAYTIDAKDLGNVARFINHSCSPNLFPQNVLYDSDDLRFPHVMLFAMENIPPMRELTYDYNYSIGHVRDAHGNVKSKACYCGAQDCQGRLY</sequence>
<reference evidence="13" key="1">
    <citation type="submission" date="2021-01" db="EMBL/GenBank/DDBJ databases">
        <title>Adiantum capillus-veneris genome.</title>
        <authorList>
            <person name="Fang Y."/>
            <person name="Liao Q."/>
        </authorList>
    </citation>
    <scope>NUCLEOTIDE SEQUENCE</scope>
    <source>
        <strain evidence="13">H3</strain>
        <tissue evidence="13">Leaf</tissue>
    </source>
</reference>
<comment type="subcellular location">
    <subcellularLocation>
        <location evidence="1">Chromosome</location>
    </subcellularLocation>
    <subcellularLocation>
        <location evidence="8">Nucleus</location>
    </subcellularLocation>
</comment>
<dbReference type="InterPro" id="IPR051357">
    <property type="entry name" value="H3K9_HMTase_SUVAR3-9"/>
</dbReference>
<dbReference type="GO" id="GO:0008270">
    <property type="term" value="F:zinc ion binding"/>
    <property type="evidence" value="ECO:0007669"/>
    <property type="project" value="InterPro"/>
</dbReference>
<dbReference type="EMBL" id="JABFUD020000004">
    <property type="protein sequence ID" value="KAI5081409.1"/>
    <property type="molecule type" value="Genomic_DNA"/>
</dbReference>
<keyword evidence="5" id="KW-0949">S-adenosyl-L-methionine</keyword>
<evidence type="ECO:0000256" key="5">
    <source>
        <dbReference type="ARBA" id="ARBA00022691"/>
    </source>
</evidence>
<dbReference type="GO" id="GO:0042054">
    <property type="term" value="F:histone methyltransferase activity"/>
    <property type="evidence" value="ECO:0007669"/>
    <property type="project" value="InterPro"/>
</dbReference>
<evidence type="ECO:0000313" key="13">
    <source>
        <dbReference type="EMBL" id="KAI5081409.1"/>
    </source>
</evidence>
<evidence type="ECO:0000259" key="12">
    <source>
        <dbReference type="PROSITE" id="PS51015"/>
    </source>
</evidence>
<dbReference type="PANTHER" id="PTHR45660:SF13">
    <property type="entry name" value="HISTONE-LYSINE N-METHYLTRANSFERASE SETMAR"/>
    <property type="match status" value="1"/>
</dbReference>
<organism evidence="13 14">
    <name type="scientific">Adiantum capillus-veneris</name>
    <name type="common">Maidenhair fern</name>
    <dbReference type="NCBI Taxonomy" id="13818"/>
    <lineage>
        <taxon>Eukaryota</taxon>
        <taxon>Viridiplantae</taxon>
        <taxon>Streptophyta</taxon>
        <taxon>Embryophyta</taxon>
        <taxon>Tracheophyta</taxon>
        <taxon>Polypodiopsida</taxon>
        <taxon>Polypodiidae</taxon>
        <taxon>Polypodiales</taxon>
        <taxon>Pteridineae</taxon>
        <taxon>Pteridaceae</taxon>
        <taxon>Vittarioideae</taxon>
        <taxon>Adiantum</taxon>
    </lineage>
</organism>
<dbReference type="InterPro" id="IPR003616">
    <property type="entry name" value="Post-SET_dom"/>
</dbReference>
<dbReference type="PROSITE" id="PS51015">
    <property type="entry name" value="YDG"/>
    <property type="match status" value="1"/>
</dbReference>
<accession>A0A9D4V8D4</accession>
<dbReference type="Gene3D" id="2.30.280.10">
    <property type="entry name" value="SRA-YDG"/>
    <property type="match status" value="1"/>
</dbReference>
<dbReference type="GO" id="GO:0005634">
    <property type="term" value="C:nucleus"/>
    <property type="evidence" value="ECO:0007669"/>
    <property type="project" value="UniProtKB-SubCell"/>
</dbReference>
<evidence type="ECO:0000313" key="14">
    <source>
        <dbReference type="Proteomes" id="UP000886520"/>
    </source>
</evidence>
<dbReference type="Proteomes" id="UP000886520">
    <property type="component" value="Chromosome 4"/>
</dbReference>
<evidence type="ECO:0000256" key="7">
    <source>
        <dbReference type="ARBA" id="ARBA00023242"/>
    </source>
</evidence>